<dbReference type="Proteomes" id="UP000566663">
    <property type="component" value="Unassembled WGS sequence"/>
</dbReference>
<dbReference type="GO" id="GO:0009279">
    <property type="term" value="C:cell outer membrane"/>
    <property type="evidence" value="ECO:0007669"/>
    <property type="project" value="InterPro"/>
</dbReference>
<sequence length="333" mass="36170">MPPAETPAAEDPHAGHVMPTNPEADDPHAGHDMTTMTPEAADPHAGHDMSLMSPGQADPHAGHDMSATGMGPPDVPTSADNPGRPPEAPIPAAALSGPGHAADLIFGAEAMARSRRTLIAENGDIHTTAVIVDRLEAGFGDERTWLWDVQGWSGGDINRFWWKSEGEGHVDDGLEEAELQALYSRAVSPFWDVQAGVRQDFRPDGEDRTHLVLGVQGLAPHWWEVDAAAFLSTEGDLTARVEAEYDQRITQRLILQPRFEIDISANDIPELEIGPGLSSVEAGLRLRYEFHKEFAPYVGVEWSRALGDSADYIEARGGEVDDTRLVVGLRAWF</sequence>
<feature type="region of interest" description="Disordered" evidence="1">
    <location>
        <begin position="1"/>
        <end position="94"/>
    </location>
</feature>
<dbReference type="GO" id="GO:0006878">
    <property type="term" value="P:intracellular copper ion homeostasis"/>
    <property type="evidence" value="ECO:0007669"/>
    <property type="project" value="InterPro"/>
</dbReference>
<accession>A0A7W8MHK9</accession>
<comment type="caution">
    <text evidence="2">The sequence shown here is derived from an EMBL/GenBank/DDBJ whole genome shotgun (WGS) entry which is preliminary data.</text>
</comment>
<dbReference type="InterPro" id="IPR007939">
    <property type="entry name" value="Cu-R_B_prcur"/>
</dbReference>
<name>A0A7W8MHK9_9CAUL</name>
<organism evidence="2 3">
    <name type="scientific">Brevundimonas basaltis</name>
    <dbReference type="NCBI Taxonomy" id="472166"/>
    <lineage>
        <taxon>Bacteria</taxon>
        <taxon>Pseudomonadati</taxon>
        <taxon>Pseudomonadota</taxon>
        <taxon>Alphaproteobacteria</taxon>
        <taxon>Caulobacterales</taxon>
        <taxon>Caulobacteraceae</taxon>
        <taxon>Brevundimonas</taxon>
    </lineage>
</organism>
<evidence type="ECO:0000313" key="3">
    <source>
        <dbReference type="Proteomes" id="UP000566663"/>
    </source>
</evidence>
<dbReference type="GO" id="GO:0005507">
    <property type="term" value="F:copper ion binding"/>
    <property type="evidence" value="ECO:0007669"/>
    <property type="project" value="InterPro"/>
</dbReference>
<dbReference type="AlphaFoldDB" id="A0A7W8MHK9"/>
<gene>
    <name evidence="2" type="ORF">HNQ67_001631</name>
</gene>
<evidence type="ECO:0000313" key="2">
    <source>
        <dbReference type="EMBL" id="MBB5292111.1"/>
    </source>
</evidence>
<protein>
    <submittedName>
        <fullName evidence="2">Copper resistance protein B</fullName>
    </submittedName>
</protein>
<keyword evidence="3" id="KW-1185">Reference proteome</keyword>
<reference evidence="2 3" key="1">
    <citation type="submission" date="2020-08" db="EMBL/GenBank/DDBJ databases">
        <title>Genomic Encyclopedia of Type Strains, Phase IV (KMG-IV): sequencing the most valuable type-strain genomes for metagenomic binning, comparative biology and taxonomic classification.</title>
        <authorList>
            <person name="Goeker M."/>
        </authorList>
    </citation>
    <scope>NUCLEOTIDE SEQUENCE [LARGE SCALE GENOMIC DNA]</scope>
    <source>
        <strain evidence="2 3">DSM 25335</strain>
    </source>
</reference>
<dbReference type="EMBL" id="JACHFZ010000003">
    <property type="protein sequence ID" value="MBB5292111.1"/>
    <property type="molecule type" value="Genomic_DNA"/>
</dbReference>
<evidence type="ECO:0000256" key="1">
    <source>
        <dbReference type="SAM" id="MobiDB-lite"/>
    </source>
</evidence>
<dbReference type="Pfam" id="PF05275">
    <property type="entry name" value="CopB"/>
    <property type="match status" value="1"/>
</dbReference>
<proteinExistence type="predicted"/>